<sequence length="111" mass="12765">MFPFTKQEQTILFCLALVILSGSLLNLINKKYPALNNIINVIDSDIIYSKVDINRANVSDLTQIPYIGTYTARNIVEYRQQNGLFKSVDQILMVKGIRAKNFKRFSKHLKL</sequence>
<protein>
    <recommendedName>
        <fullName evidence="2">Late competence protein ComEA, DNA receptor</fullName>
    </recommendedName>
</protein>
<name>A0A3B0U494_9ZZZZ</name>
<evidence type="ECO:0008006" key="2">
    <source>
        <dbReference type="Google" id="ProtNLM"/>
    </source>
</evidence>
<gene>
    <name evidence="1" type="ORF">MNBD_BACTEROID05-947</name>
</gene>
<dbReference type="GO" id="GO:0015627">
    <property type="term" value="C:type II protein secretion system complex"/>
    <property type="evidence" value="ECO:0007669"/>
    <property type="project" value="TreeGrafter"/>
</dbReference>
<accession>A0A3B0U494</accession>
<dbReference type="SUPFAM" id="SSF47781">
    <property type="entry name" value="RuvA domain 2-like"/>
    <property type="match status" value="1"/>
</dbReference>
<dbReference type="Pfam" id="PF12836">
    <property type="entry name" value="HHH_3"/>
    <property type="match status" value="1"/>
</dbReference>
<evidence type="ECO:0000313" key="1">
    <source>
        <dbReference type="EMBL" id="VAW19269.1"/>
    </source>
</evidence>
<dbReference type="PANTHER" id="PTHR21180">
    <property type="entry name" value="ENDONUCLEASE/EXONUCLEASE/PHOSPHATASE FAMILY DOMAIN-CONTAINING PROTEIN 1"/>
    <property type="match status" value="1"/>
</dbReference>
<dbReference type="EMBL" id="UOEN01000460">
    <property type="protein sequence ID" value="VAW19269.1"/>
    <property type="molecule type" value="Genomic_DNA"/>
</dbReference>
<dbReference type="InterPro" id="IPR010994">
    <property type="entry name" value="RuvA_2-like"/>
</dbReference>
<dbReference type="InterPro" id="IPR051675">
    <property type="entry name" value="Endo/Exo/Phosphatase_dom_1"/>
</dbReference>
<organism evidence="1">
    <name type="scientific">hydrothermal vent metagenome</name>
    <dbReference type="NCBI Taxonomy" id="652676"/>
    <lineage>
        <taxon>unclassified sequences</taxon>
        <taxon>metagenomes</taxon>
        <taxon>ecological metagenomes</taxon>
    </lineage>
</organism>
<proteinExistence type="predicted"/>
<dbReference type="Gene3D" id="1.10.150.280">
    <property type="entry name" value="AF1531-like domain"/>
    <property type="match status" value="1"/>
</dbReference>
<dbReference type="PANTHER" id="PTHR21180:SF32">
    <property type="entry name" value="ENDONUCLEASE_EXONUCLEASE_PHOSPHATASE FAMILY DOMAIN-CONTAINING PROTEIN 1"/>
    <property type="match status" value="1"/>
</dbReference>
<reference evidence="1" key="1">
    <citation type="submission" date="2018-06" db="EMBL/GenBank/DDBJ databases">
        <authorList>
            <person name="Zhirakovskaya E."/>
        </authorList>
    </citation>
    <scope>NUCLEOTIDE SEQUENCE</scope>
</reference>
<dbReference type="AlphaFoldDB" id="A0A3B0U494"/>
<dbReference type="GO" id="GO:0015628">
    <property type="term" value="P:protein secretion by the type II secretion system"/>
    <property type="evidence" value="ECO:0007669"/>
    <property type="project" value="TreeGrafter"/>
</dbReference>